<proteinExistence type="predicted"/>
<name>A0A8S1GLV4_9PELO</name>
<evidence type="ECO:0000256" key="1">
    <source>
        <dbReference type="SAM" id="Phobius"/>
    </source>
</evidence>
<keyword evidence="1" id="KW-0472">Membrane</keyword>
<keyword evidence="1" id="KW-0812">Transmembrane</keyword>
<reference evidence="2" key="1">
    <citation type="submission" date="2020-10" db="EMBL/GenBank/DDBJ databases">
        <authorList>
            <person name="Kikuchi T."/>
        </authorList>
    </citation>
    <scope>NUCLEOTIDE SEQUENCE</scope>
    <source>
        <strain evidence="2">NKZ352</strain>
    </source>
</reference>
<dbReference type="PANTHER" id="PTHR38608:SF3">
    <property type="entry name" value="TNP_DDE_DOM DOMAIN-CONTAINING PROTEIN"/>
    <property type="match status" value="1"/>
</dbReference>
<dbReference type="PANTHER" id="PTHR38608">
    <property type="entry name" value="PROTEIN CBG07207"/>
    <property type="match status" value="1"/>
</dbReference>
<protein>
    <submittedName>
        <fullName evidence="2">Uncharacterized protein</fullName>
    </submittedName>
</protein>
<evidence type="ECO:0000313" key="2">
    <source>
        <dbReference type="EMBL" id="CAD6184137.1"/>
    </source>
</evidence>
<feature type="transmembrane region" description="Helical" evidence="1">
    <location>
        <begin position="108"/>
        <end position="128"/>
    </location>
</feature>
<keyword evidence="1" id="KW-1133">Transmembrane helix</keyword>
<comment type="caution">
    <text evidence="2">The sequence shown here is derived from an EMBL/GenBank/DDBJ whole genome shotgun (WGS) entry which is preliminary data.</text>
</comment>
<dbReference type="EMBL" id="CAJGYM010000001">
    <property type="protein sequence ID" value="CAD6184137.1"/>
    <property type="molecule type" value="Genomic_DNA"/>
</dbReference>
<gene>
    <name evidence="2" type="ORF">CAUJ_LOCUS56</name>
</gene>
<sequence>MINIFNSPIDPVSLDEFAEGNDRDEQPLFDAKRRKPLITYHTDGRKVVDGVVENENGSNALWTTTITRGVANEWKENATGGRLHRAKRYIWQVSYDARVLATRTTRQHATAILGGINLVLFLVFLYVFRLFPFSRTSSTSPAAQY</sequence>
<dbReference type="Proteomes" id="UP000835052">
    <property type="component" value="Unassembled WGS sequence"/>
</dbReference>
<accession>A0A8S1GLV4</accession>
<keyword evidence="3" id="KW-1185">Reference proteome</keyword>
<organism evidence="2 3">
    <name type="scientific">Caenorhabditis auriculariae</name>
    <dbReference type="NCBI Taxonomy" id="2777116"/>
    <lineage>
        <taxon>Eukaryota</taxon>
        <taxon>Metazoa</taxon>
        <taxon>Ecdysozoa</taxon>
        <taxon>Nematoda</taxon>
        <taxon>Chromadorea</taxon>
        <taxon>Rhabditida</taxon>
        <taxon>Rhabditina</taxon>
        <taxon>Rhabditomorpha</taxon>
        <taxon>Rhabditoidea</taxon>
        <taxon>Rhabditidae</taxon>
        <taxon>Peloderinae</taxon>
        <taxon>Caenorhabditis</taxon>
    </lineage>
</organism>
<dbReference type="AlphaFoldDB" id="A0A8S1GLV4"/>
<evidence type="ECO:0000313" key="3">
    <source>
        <dbReference type="Proteomes" id="UP000835052"/>
    </source>
</evidence>
<dbReference type="OrthoDB" id="5798700at2759"/>